<dbReference type="AlphaFoldDB" id="A0A550CSG9"/>
<proteinExistence type="predicted"/>
<feature type="compositionally biased region" description="Polar residues" evidence="1">
    <location>
        <begin position="40"/>
        <end position="51"/>
    </location>
</feature>
<evidence type="ECO:0000313" key="3">
    <source>
        <dbReference type="Proteomes" id="UP000320762"/>
    </source>
</evidence>
<name>A0A550CSG9_9AGAR</name>
<dbReference type="Proteomes" id="UP000320762">
    <property type="component" value="Unassembled WGS sequence"/>
</dbReference>
<gene>
    <name evidence="2" type="ORF">BD626DRAFT_564649</name>
</gene>
<protein>
    <submittedName>
        <fullName evidence="2">Uncharacterized protein</fullName>
    </submittedName>
</protein>
<dbReference type="EMBL" id="VDMD01000002">
    <property type="protein sequence ID" value="TRM67738.1"/>
    <property type="molecule type" value="Genomic_DNA"/>
</dbReference>
<accession>A0A550CSG9</accession>
<evidence type="ECO:0000256" key="1">
    <source>
        <dbReference type="SAM" id="MobiDB-lite"/>
    </source>
</evidence>
<organism evidence="2 3">
    <name type="scientific">Schizophyllum amplum</name>
    <dbReference type="NCBI Taxonomy" id="97359"/>
    <lineage>
        <taxon>Eukaryota</taxon>
        <taxon>Fungi</taxon>
        <taxon>Dikarya</taxon>
        <taxon>Basidiomycota</taxon>
        <taxon>Agaricomycotina</taxon>
        <taxon>Agaricomycetes</taxon>
        <taxon>Agaricomycetidae</taxon>
        <taxon>Agaricales</taxon>
        <taxon>Schizophyllaceae</taxon>
        <taxon>Schizophyllum</taxon>
    </lineage>
</organism>
<feature type="region of interest" description="Disordered" evidence="1">
    <location>
        <begin position="1"/>
        <end position="51"/>
    </location>
</feature>
<reference evidence="2 3" key="1">
    <citation type="journal article" date="2019" name="New Phytol.">
        <title>Comparative genomics reveals unique wood-decay strategies and fruiting body development in the Schizophyllaceae.</title>
        <authorList>
            <person name="Almasi E."/>
            <person name="Sahu N."/>
            <person name="Krizsan K."/>
            <person name="Balint B."/>
            <person name="Kovacs G.M."/>
            <person name="Kiss B."/>
            <person name="Cseklye J."/>
            <person name="Drula E."/>
            <person name="Henrissat B."/>
            <person name="Nagy I."/>
            <person name="Chovatia M."/>
            <person name="Adam C."/>
            <person name="LaButti K."/>
            <person name="Lipzen A."/>
            <person name="Riley R."/>
            <person name="Grigoriev I.V."/>
            <person name="Nagy L.G."/>
        </authorList>
    </citation>
    <scope>NUCLEOTIDE SEQUENCE [LARGE SCALE GENOMIC DNA]</scope>
    <source>
        <strain evidence="2 3">NL-1724</strain>
    </source>
</reference>
<sequence>MSIVLTPATPKRTRSSHEHERSAYTQVVGDRDSTEVPFQMRSQSLELRTTL</sequence>
<comment type="caution">
    <text evidence="2">The sequence shown here is derived from an EMBL/GenBank/DDBJ whole genome shotgun (WGS) entry which is preliminary data.</text>
</comment>
<keyword evidence="3" id="KW-1185">Reference proteome</keyword>
<evidence type="ECO:0000313" key="2">
    <source>
        <dbReference type="EMBL" id="TRM67738.1"/>
    </source>
</evidence>